<dbReference type="AlphaFoldDB" id="A1WX95"/>
<dbReference type="Gene3D" id="3.40.50.300">
    <property type="entry name" value="P-loop containing nucleotide triphosphate hydrolases"/>
    <property type="match status" value="1"/>
</dbReference>
<organism evidence="1 2">
    <name type="scientific">Halorhodospira halophila (strain DSM 244 / SL1)</name>
    <name type="common">Ectothiorhodospira halophila (strain DSM 244 / SL1)</name>
    <dbReference type="NCBI Taxonomy" id="349124"/>
    <lineage>
        <taxon>Bacteria</taxon>
        <taxon>Pseudomonadati</taxon>
        <taxon>Pseudomonadota</taxon>
        <taxon>Gammaproteobacteria</taxon>
        <taxon>Chromatiales</taxon>
        <taxon>Ectothiorhodospiraceae</taxon>
        <taxon>Halorhodospira</taxon>
    </lineage>
</organism>
<dbReference type="HOGENOM" id="CLU_083312_0_0_6"/>
<proteinExistence type="predicted"/>
<dbReference type="GO" id="GO:0016301">
    <property type="term" value="F:kinase activity"/>
    <property type="evidence" value="ECO:0007669"/>
    <property type="project" value="UniProtKB-KW"/>
</dbReference>
<dbReference type="Proteomes" id="UP000000647">
    <property type="component" value="Chromosome"/>
</dbReference>
<dbReference type="InterPro" id="IPR027417">
    <property type="entry name" value="P-loop_NTPase"/>
</dbReference>
<reference evidence="1 2" key="2">
    <citation type="journal article" date="2013" name="Stand. Genomic Sci.">
        <title>Complete genome sequence of Halorhodospira halophila SL1.</title>
        <authorList>
            <person name="Challacombe J.F."/>
            <person name="Majid S."/>
            <person name="Deole R."/>
            <person name="Brettin T.S."/>
            <person name="Bruce D."/>
            <person name="Delano S.F."/>
            <person name="Detter J.C."/>
            <person name="Gleasner C.D."/>
            <person name="Han C.S."/>
            <person name="Misra M."/>
            <person name="Reitenga K.G."/>
            <person name="Mikhailova N."/>
            <person name="Woyke T."/>
            <person name="Pitluck S."/>
            <person name="Nolan M."/>
            <person name="Land M.L."/>
            <person name="Saunders E."/>
            <person name="Tapia R."/>
            <person name="Lapidus A."/>
            <person name="Ivanova N."/>
            <person name="Hoff W.D."/>
        </authorList>
    </citation>
    <scope>NUCLEOTIDE SEQUENCE [LARGE SCALE GENOMIC DNA]</scope>
    <source>
        <strain evidence="2">DSM 244 / SL1</strain>
    </source>
</reference>
<keyword evidence="2" id="KW-1185">Reference proteome</keyword>
<evidence type="ECO:0000313" key="1">
    <source>
        <dbReference type="EMBL" id="ABM62307.1"/>
    </source>
</evidence>
<dbReference type="InterPro" id="IPR027600">
    <property type="entry name" value="HprK-rel_A"/>
</dbReference>
<dbReference type="SUPFAM" id="SSF53795">
    <property type="entry name" value="PEP carboxykinase-like"/>
    <property type="match status" value="1"/>
</dbReference>
<keyword evidence="1" id="KW-0418">Kinase</keyword>
<protein>
    <submittedName>
        <fullName evidence="1">Hpr(Ser) kinase/phosphatase</fullName>
        <ecNumber evidence="1">2.7.1.-</ecNumber>
    </submittedName>
</protein>
<reference evidence="2" key="1">
    <citation type="submission" date="2006-12" db="EMBL/GenBank/DDBJ databases">
        <title>Complete sequence of Halorhodospira halophila SL1.</title>
        <authorList>
            <consortium name="US DOE Joint Genome Institute"/>
            <person name="Copeland A."/>
            <person name="Lucas S."/>
            <person name="Lapidus A."/>
            <person name="Barry K."/>
            <person name="Detter J.C."/>
            <person name="Glavina del Rio T."/>
            <person name="Hammon N."/>
            <person name="Israni S."/>
            <person name="Dalin E."/>
            <person name="Tice H."/>
            <person name="Pitluck S."/>
            <person name="Saunders E."/>
            <person name="Brettin T."/>
            <person name="Bruce D."/>
            <person name="Han C."/>
            <person name="Tapia R."/>
            <person name="Schmutz J."/>
            <person name="Larimer F."/>
            <person name="Land M."/>
            <person name="Hauser L."/>
            <person name="Kyrpides N."/>
            <person name="Mikhailova N."/>
            <person name="Hoff W."/>
            <person name="Richardson P."/>
        </authorList>
    </citation>
    <scope>NUCLEOTIDE SEQUENCE [LARGE SCALE GENOMIC DNA]</scope>
    <source>
        <strain evidence="2">DSM 244 / SL1</strain>
    </source>
</reference>
<name>A1WX95_HALHL</name>
<accession>A1WX95</accession>
<dbReference type="KEGG" id="hha:Hhal_1540"/>
<dbReference type="NCBIfam" id="TIGR04352">
    <property type="entry name" value="HprK_rel_A"/>
    <property type="match status" value="1"/>
</dbReference>
<dbReference type="STRING" id="349124.Hhal_1540"/>
<dbReference type="RefSeq" id="WP_011814329.1">
    <property type="nucleotide sequence ID" value="NC_008789.1"/>
</dbReference>
<sequence length="304" mass="33447">MTTIAGLGYSSVVDRLSSGELAVQTGPFRFALRSRLASVAQGIWQLYADHPVLESEHGCDFHCEVVSGRGVRRYYRPQALFYADAKRIFKPLPRNQAFPMLEWGLNWCVGMQTKHFLLFHAACLEKNGRAVILPAPPEAGKSTLCAALANRGWRLLSDEVAAVELAGPQPLLYGLARPVSLKNASIEVIQRFAPEAVISTPCCDTRKGSVAHMRPPAASVARASEPTPPGWVVFPRYRPYGPVSWRERSPADTLMGLIAQSFNYAALGRRAFHRTVDLVEQAPGYDFGYSRLEEAVESFDALAA</sequence>
<evidence type="ECO:0000313" key="2">
    <source>
        <dbReference type="Proteomes" id="UP000000647"/>
    </source>
</evidence>
<keyword evidence="1" id="KW-0808">Transferase</keyword>
<dbReference type="eggNOG" id="COG1493">
    <property type="taxonomic scope" value="Bacteria"/>
</dbReference>
<dbReference type="EMBL" id="CP000544">
    <property type="protein sequence ID" value="ABM62307.1"/>
    <property type="molecule type" value="Genomic_DNA"/>
</dbReference>
<gene>
    <name evidence="1" type="ordered locus">Hhal_1540</name>
</gene>
<dbReference type="EC" id="2.7.1.-" evidence="1"/>